<dbReference type="InterPro" id="IPR012340">
    <property type="entry name" value="NA-bd_OB-fold"/>
</dbReference>
<accession>A0A8H5K474</accession>
<feature type="compositionally biased region" description="Polar residues" evidence="12">
    <location>
        <begin position="467"/>
        <end position="478"/>
    </location>
</feature>
<keyword evidence="3" id="KW-0436">Ligase</keyword>
<keyword evidence="7" id="KW-0648">Protein biosynthesis</keyword>
<dbReference type="Gene3D" id="2.40.50.140">
    <property type="entry name" value="Nucleic acid-binding proteins"/>
    <property type="match status" value="1"/>
</dbReference>
<keyword evidence="11" id="KW-0325">Glycoprotein</keyword>
<evidence type="ECO:0000256" key="1">
    <source>
        <dbReference type="ARBA" id="ARBA00004141"/>
    </source>
</evidence>
<feature type="transmembrane region" description="Helical" evidence="13">
    <location>
        <begin position="566"/>
        <end position="586"/>
    </location>
</feature>
<dbReference type="GO" id="GO:0022857">
    <property type="term" value="F:transmembrane transporter activity"/>
    <property type="evidence" value="ECO:0007669"/>
    <property type="project" value="InterPro"/>
</dbReference>
<dbReference type="GO" id="GO:0006418">
    <property type="term" value="P:tRNA aminoacylation for protein translation"/>
    <property type="evidence" value="ECO:0007669"/>
    <property type="project" value="InterPro"/>
</dbReference>
<dbReference type="InterPro" id="IPR011701">
    <property type="entry name" value="MFS"/>
</dbReference>
<evidence type="ECO:0000256" key="8">
    <source>
        <dbReference type="ARBA" id="ARBA00022989"/>
    </source>
</evidence>
<dbReference type="EMBL" id="JAAOAQ010000111">
    <property type="protein sequence ID" value="KAF5566449.1"/>
    <property type="molecule type" value="Genomic_DNA"/>
</dbReference>
<feature type="transmembrane region" description="Helical" evidence="13">
    <location>
        <begin position="626"/>
        <end position="650"/>
    </location>
</feature>
<keyword evidence="9 13" id="KW-0472">Membrane</keyword>
<feature type="region of interest" description="Disordered" evidence="12">
    <location>
        <begin position="456"/>
        <end position="489"/>
    </location>
</feature>
<evidence type="ECO:0000256" key="12">
    <source>
        <dbReference type="SAM" id="MobiDB-lite"/>
    </source>
</evidence>
<evidence type="ECO:0000256" key="4">
    <source>
        <dbReference type="ARBA" id="ARBA00022692"/>
    </source>
</evidence>
<dbReference type="SUPFAM" id="SSF103473">
    <property type="entry name" value="MFS general substrate transporter"/>
    <property type="match status" value="2"/>
</dbReference>
<evidence type="ECO:0000256" key="7">
    <source>
        <dbReference type="ARBA" id="ARBA00022917"/>
    </source>
</evidence>
<comment type="subcellular location">
    <subcellularLocation>
        <location evidence="1">Membrane</location>
        <topology evidence="1">Multi-pass membrane protein</topology>
    </subcellularLocation>
</comment>
<evidence type="ECO:0000259" key="14">
    <source>
        <dbReference type="PROSITE" id="PS50850"/>
    </source>
</evidence>
<evidence type="ECO:0000256" key="13">
    <source>
        <dbReference type="SAM" id="Phobius"/>
    </source>
</evidence>
<dbReference type="PROSITE" id="PS50850">
    <property type="entry name" value="MFS"/>
    <property type="match status" value="1"/>
</dbReference>
<dbReference type="Proteomes" id="UP000582016">
    <property type="component" value="Unassembled WGS sequence"/>
</dbReference>
<feature type="domain" description="Aminoacyl-transfer RNA synthetases class-II family profile" evidence="15">
    <location>
        <begin position="166"/>
        <end position="452"/>
    </location>
</feature>
<dbReference type="PROSITE" id="PS50862">
    <property type="entry name" value="AA_TRNA_LIGASE_II"/>
    <property type="match status" value="1"/>
</dbReference>
<dbReference type="Gene3D" id="1.20.1250.20">
    <property type="entry name" value="MFS general substrate transporter like domains"/>
    <property type="match status" value="1"/>
</dbReference>
<dbReference type="InterPro" id="IPR020846">
    <property type="entry name" value="MFS_dom"/>
</dbReference>
<dbReference type="SUPFAM" id="SSF55681">
    <property type="entry name" value="Class II aaRS and biotin synthetases"/>
    <property type="match status" value="1"/>
</dbReference>
<feature type="transmembrane region" description="Helical" evidence="13">
    <location>
        <begin position="535"/>
        <end position="554"/>
    </location>
</feature>
<keyword evidence="5" id="KW-0547">Nucleotide-binding</keyword>
<comment type="caution">
    <text evidence="16">The sequence shown here is derived from an EMBL/GenBank/DDBJ whole genome shotgun (WGS) entry which is preliminary data.</text>
</comment>
<dbReference type="Gene3D" id="3.30.930.10">
    <property type="entry name" value="Bira Bifunctional Protein, Domain 2"/>
    <property type="match status" value="1"/>
</dbReference>
<organism evidence="16 17">
    <name type="scientific">Fusarium phyllophilum</name>
    <dbReference type="NCBI Taxonomy" id="47803"/>
    <lineage>
        <taxon>Eukaryota</taxon>
        <taxon>Fungi</taxon>
        <taxon>Dikarya</taxon>
        <taxon>Ascomycota</taxon>
        <taxon>Pezizomycotina</taxon>
        <taxon>Sordariomycetes</taxon>
        <taxon>Hypocreomycetidae</taxon>
        <taxon>Hypocreales</taxon>
        <taxon>Nectriaceae</taxon>
        <taxon>Fusarium</taxon>
        <taxon>Fusarium fujikuroi species complex</taxon>
    </lineage>
</organism>
<keyword evidence="4 13" id="KW-0812">Transmembrane</keyword>
<dbReference type="Pfam" id="PF07690">
    <property type="entry name" value="MFS_1"/>
    <property type="match status" value="1"/>
</dbReference>
<evidence type="ECO:0000313" key="17">
    <source>
        <dbReference type="Proteomes" id="UP000582016"/>
    </source>
</evidence>
<feature type="transmembrane region" description="Helical" evidence="13">
    <location>
        <begin position="498"/>
        <end position="523"/>
    </location>
</feature>
<evidence type="ECO:0000256" key="2">
    <source>
        <dbReference type="ARBA" id="ARBA00022448"/>
    </source>
</evidence>
<protein>
    <submittedName>
        <fullName evidence="16">Drug resistance</fullName>
    </submittedName>
</protein>
<evidence type="ECO:0000256" key="11">
    <source>
        <dbReference type="ARBA" id="ARBA00023180"/>
    </source>
</evidence>
<gene>
    <name evidence="16" type="ORF">FPHYL_3772</name>
</gene>
<keyword evidence="6" id="KW-0067">ATP-binding</keyword>
<feature type="transmembrane region" description="Helical" evidence="13">
    <location>
        <begin position="731"/>
        <end position="749"/>
    </location>
</feature>
<dbReference type="PANTHER" id="PTHR42718:SF9">
    <property type="entry name" value="MAJOR FACILITATOR SUPERFAMILY MULTIDRUG TRANSPORTER MFSC"/>
    <property type="match status" value="1"/>
</dbReference>
<dbReference type="PRINTS" id="PR01042">
    <property type="entry name" value="TRNASYNTHASP"/>
</dbReference>
<dbReference type="GO" id="GO:0016020">
    <property type="term" value="C:membrane"/>
    <property type="evidence" value="ECO:0007669"/>
    <property type="project" value="UniProtKB-SubCell"/>
</dbReference>
<feature type="transmembrane region" description="Helical" evidence="13">
    <location>
        <begin position="773"/>
        <end position="798"/>
    </location>
</feature>
<feature type="domain" description="Major facilitator superfamily (MFS) profile" evidence="14">
    <location>
        <begin position="501"/>
        <end position="899"/>
    </location>
</feature>
<evidence type="ECO:0000256" key="3">
    <source>
        <dbReference type="ARBA" id="ARBA00022598"/>
    </source>
</evidence>
<dbReference type="PANTHER" id="PTHR42718">
    <property type="entry name" value="MAJOR FACILITATOR SUPERFAMILY MULTIDRUG TRANSPORTER MFSC"/>
    <property type="match status" value="1"/>
</dbReference>
<dbReference type="InterPro" id="IPR002312">
    <property type="entry name" value="Asp/Asn-tRNA-synth_IIb"/>
</dbReference>
<dbReference type="AlphaFoldDB" id="A0A8H5K474"/>
<evidence type="ECO:0000256" key="9">
    <source>
        <dbReference type="ARBA" id="ARBA00023136"/>
    </source>
</evidence>
<feature type="transmembrane region" description="Helical" evidence="13">
    <location>
        <begin position="656"/>
        <end position="678"/>
    </location>
</feature>
<dbReference type="InterPro" id="IPR006195">
    <property type="entry name" value="aa-tRNA-synth_II"/>
</dbReference>
<dbReference type="OrthoDB" id="372395at2759"/>
<proteinExistence type="predicted"/>
<dbReference type="GO" id="GO:0005524">
    <property type="term" value="F:ATP binding"/>
    <property type="evidence" value="ECO:0007669"/>
    <property type="project" value="UniProtKB-KW"/>
</dbReference>
<dbReference type="InterPro" id="IPR036259">
    <property type="entry name" value="MFS_trans_sf"/>
</dbReference>
<keyword evidence="2" id="KW-0813">Transport</keyword>
<dbReference type="InterPro" id="IPR045864">
    <property type="entry name" value="aa-tRNA-synth_II/BPL/LPL"/>
</dbReference>
<evidence type="ECO:0000256" key="10">
    <source>
        <dbReference type="ARBA" id="ARBA00023146"/>
    </source>
</evidence>
<evidence type="ECO:0000256" key="6">
    <source>
        <dbReference type="ARBA" id="ARBA00022840"/>
    </source>
</evidence>
<dbReference type="InterPro" id="IPR004364">
    <property type="entry name" value="Aa-tRNA-synt_II"/>
</dbReference>
<evidence type="ECO:0000259" key="15">
    <source>
        <dbReference type="PROSITE" id="PS50862"/>
    </source>
</evidence>
<feature type="transmembrane region" description="Helical" evidence="13">
    <location>
        <begin position="873"/>
        <end position="893"/>
    </location>
</feature>
<keyword evidence="10" id="KW-0030">Aminoacyl-tRNA synthetase</keyword>
<keyword evidence="8 13" id="KW-1133">Transmembrane helix</keyword>
<keyword evidence="17" id="KW-1185">Reference proteome</keyword>
<evidence type="ECO:0000313" key="16">
    <source>
        <dbReference type="EMBL" id="KAF5566449.1"/>
    </source>
</evidence>
<feature type="transmembrane region" description="Helical" evidence="13">
    <location>
        <begin position="699"/>
        <end position="719"/>
    </location>
</feature>
<dbReference type="GO" id="GO:0004812">
    <property type="term" value="F:aminoacyl-tRNA ligase activity"/>
    <property type="evidence" value="ECO:0007669"/>
    <property type="project" value="UniProtKB-KW"/>
</dbReference>
<feature type="transmembrane region" description="Helical" evidence="13">
    <location>
        <begin position="592"/>
        <end position="614"/>
    </location>
</feature>
<evidence type="ECO:0000256" key="5">
    <source>
        <dbReference type="ARBA" id="ARBA00022741"/>
    </source>
</evidence>
<reference evidence="16 17" key="1">
    <citation type="submission" date="2020-05" db="EMBL/GenBank/DDBJ databases">
        <title>Identification and distribution of gene clusters putatively required for synthesis of sphingolipid metabolism inhibitors in phylogenetically diverse species of the filamentous fungus Fusarium.</title>
        <authorList>
            <person name="Kim H.-S."/>
            <person name="Busman M."/>
            <person name="Brown D.W."/>
            <person name="Divon H."/>
            <person name="Uhlig S."/>
            <person name="Proctor R.H."/>
        </authorList>
    </citation>
    <scope>NUCLEOTIDE SEQUENCE [LARGE SCALE GENOMIC DNA]</scope>
    <source>
        <strain evidence="16 17">NRRL 13617</strain>
    </source>
</reference>
<dbReference type="Pfam" id="PF00152">
    <property type="entry name" value="tRNA-synt_2"/>
    <property type="match status" value="1"/>
</dbReference>
<sequence>MTAEQTIITNGSNAAAKKGPALVSLNNLININYGQTVVFDARVHAIDTNTSKFVSLILRDNGTFIKGTVDLDTVDKSTTSIAQNITRESIIRVWAAPVLEDSTTRVQIWKLIALADAVPDLPHSVISHDAPGETAGPASATSLLVLNERLNNRIMDVRVAATGAVIKLFSGVYELAVEHLTTQGFHWIHTPALINYRNPGDDDYFSVNYPGGRDVWLTQTGEYHLFMALSAGLERVFDISTVFRQEKEVTTRHLTEFTALEVVFNLQHDWEEVLYHVESLFIYIIQGLQEREKYTRLLSLAKRLHSTAGQFSLGIDANGHLPRVKFNEAKSLLRERLGFVESQDSDDLTKEEEKALGQYLARTESEFGPPTDLFLLTHFPKHLRTYNVKPTKEDPNVTYGFDAILGGQEACTGFQAIHNHQDLRAAMLAREPPLNPDDEMWRPWLGSYEAGAPPQGGFGMSIPAQDVSHSNAHPTQTQEPEDPGPGNDQYPNLSRIRAFLLVAVISIAALLTVLNSQSIVIILPELGNAMQIPSSRQQLVVSIYNISTGSVMLLWGRLADVYGRRLGFLSGSVIFTLSTLCLPWPSYEIPFYVLRAVQGMSAAAIMPSGIGIMASTFAPGPSRNMAFIAMSAMASLGSVMGSLLGGFVGSTLGWKWVFWIPAVASAFTTAAGWFVTASHTTRIASQGTTENAESRKKPYVDWIGGGLISSSLTLLLVAITQGNVSGWSTPWIPPLLVVSVLLLGGFIFYQRRLEIDPDRIPLMRMSMFAKKQFSALFVLVGCFYASFNGFLVFVTYFYQKYQGLGELQTTLRFLPAGISGSQEDQSLGGGLLQTVNNVGRALGLAIATAIQTAISGDINDEQGSNMYLNGLRAAQWFNFTLAVTGILLALVFFRGLDKS</sequence>
<name>A0A8H5K474_9HYPO</name>
<dbReference type="SUPFAM" id="SSF50249">
    <property type="entry name" value="Nucleic acid-binding proteins"/>
    <property type="match status" value="1"/>
</dbReference>